<dbReference type="GO" id="GO:0005524">
    <property type="term" value="F:ATP binding"/>
    <property type="evidence" value="ECO:0007669"/>
    <property type="project" value="UniProtKB-KW"/>
</dbReference>
<feature type="transmembrane region" description="Helical" evidence="9">
    <location>
        <begin position="75"/>
        <end position="98"/>
    </location>
</feature>
<keyword evidence="5" id="KW-0067">ATP-binding</keyword>
<dbReference type="PROSITE" id="PS00455">
    <property type="entry name" value="AMP_BINDING"/>
    <property type="match status" value="1"/>
</dbReference>
<comment type="catalytic activity">
    <reaction evidence="7">
        <text>a long-chain fatty acid + ATP + CoA = a long-chain fatty acyl-CoA + AMP + diphosphate</text>
        <dbReference type="Rhea" id="RHEA:15421"/>
        <dbReference type="ChEBI" id="CHEBI:30616"/>
        <dbReference type="ChEBI" id="CHEBI:33019"/>
        <dbReference type="ChEBI" id="CHEBI:57287"/>
        <dbReference type="ChEBI" id="CHEBI:57560"/>
        <dbReference type="ChEBI" id="CHEBI:83139"/>
        <dbReference type="ChEBI" id="CHEBI:456215"/>
        <dbReference type="EC" id="6.2.1.3"/>
    </reaction>
</comment>
<dbReference type="PANTHER" id="PTHR43272:SF83">
    <property type="entry name" value="ACYL-COA SYNTHETASE LONG-CHAIN, ISOFORM J"/>
    <property type="match status" value="1"/>
</dbReference>
<dbReference type="GO" id="GO:0005811">
    <property type="term" value="C:lipid droplet"/>
    <property type="evidence" value="ECO:0007669"/>
    <property type="project" value="TreeGrafter"/>
</dbReference>
<evidence type="ECO:0000256" key="4">
    <source>
        <dbReference type="ARBA" id="ARBA00022832"/>
    </source>
</evidence>
<dbReference type="GO" id="GO:0090433">
    <property type="term" value="F:palmitoyl-CoA ligase activity"/>
    <property type="evidence" value="ECO:0007669"/>
    <property type="project" value="TreeGrafter"/>
</dbReference>
<keyword evidence="4" id="KW-0276">Fatty acid metabolism</keyword>
<dbReference type="EMBL" id="BMAO01029008">
    <property type="protein sequence ID" value="GFR28813.1"/>
    <property type="molecule type" value="Genomic_DNA"/>
</dbReference>
<comment type="caution">
    <text evidence="11">The sequence shown here is derived from an EMBL/GenBank/DDBJ whole genome shotgun (WGS) entry which is preliminary data.</text>
</comment>
<evidence type="ECO:0000256" key="3">
    <source>
        <dbReference type="ARBA" id="ARBA00022741"/>
    </source>
</evidence>
<dbReference type="GO" id="GO:0035336">
    <property type="term" value="P:long-chain fatty-acyl-CoA metabolic process"/>
    <property type="evidence" value="ECO:0007669"/>
    <property type="project" value="TreeGrafter"/>
</dbReference>
<dbReference type="Pfam" id="PF00501">
    <property type="entry name" value="AMP-binding"/>
    <property type="match status" value="1"/>
</dbReference>
<gene>
    <name evidence="11" type="primary">ACSL4</name>
    <name evidence="11" type="ORF">TNCT_668181</name>
</gene>
<proteinExistence type="inferred from homology"/>
<evidence type="ECO:0000256" key="8">
    <source>
        <dbReference type="SAM" id="MobiDB-lite"/>
    </source>
</evidence>
<keyword evidence="9" id="KW-0472">Membrane</keyword>
<evidence type="ECO:0000259" key="10">
    <source>
        <dbReference type="Pfam" id="PF00501"/>
    </source>
</evidence>
<comment type="similarity">
    <text evidence="1">Belongs to the ATP-dependent AMP-binding enzyme family.</text>
</comment>
<dbReference type="Proteomes" id="UP000887116">
    <property type="component" value="Unassembled WGS sequence"/>
</dbReference>
<evidence type="ECO:0000256" key="1">
    <source>
        <dbReference type="ARBA" id="ARBA00006432"/>
    </source>
</evidence>
<evidence type="ECO:0000256" key="9">
    <source>
        <dbReference type="SAM" id="Phobius"/>
    </source>
</evidence>
<evidence type="ECO:0000256" key="7">
    <source>
        <dbReference type="ARBA" id="ARBA00036813"/>
    </source>
</evidence>
<evidence type="ECO:0000256" key="5">
    <source>
        <dbReference type="ARBA" id="ARBA00022840"/>
    </source>
</evidence>
<keyword evidence="9" id="KW-1133">Transmembrane helix</keyword>
<keyword evidence="12" id="KW-1185">Reference proteome</keyword>
<accession>A0A8X6HRY2</accession>
<dbReference type="InterPro" id="IPR020845">
    <property type="entry name" value="AMP-binding_CS"/>
</dbReference>
<organism evidence="11 12">
    <name type="scientific">Trichonephila clavata</name>
    <name type="common">Joro spider</name>
    <name type="synonym">Nephila clavata</name>
    <dbReference type="NCBI Taxonomy" id="2740835"/>
    <lineage>
        <taxon>Eukaryota</taxon>
        <taxon>Metazoa</taxon>
        <taxon>Ecdysozoa</taxon>
        <taxon>Arthropoda</taxon>
        <taxon>Chelicerata</taxon>
        <taxon>Arachnida</taxon>
        <taxon>Araneae</taxon>
        <taxon>Araneomorphae</taxon>
        <taxon>Entelegynae</taxon>
        <taxon>Araneoidea</taxon>
        <taxon>Nephilidae</taxon>
        <taxon>Trichonephila</taxon>
    </lineage>
</organism>
<dbReference type="SUPFAM" id="SSF56801">
    <property type="entry name" value="Acetyl-CoA synthetase-like"/>
    <property type="match status" value="1"/>
</dbReference>
<dbReference type="OrthoDB" id="1700726at2759"/>
<protein>
    <recommendedName>
        <fullName evidence="6">long-chain-fatty-acid--CoA ligase</fullName>
        <ecNumber evidence="6">6.2.1.3</ecNumber>
    </recommendedName>
</protein>
<dbReference type="GO" id="GO:0030182">
    <property type="term" value="P:neuron differentiation"/>
    <property type="evidence" value="ECO:0007669"/>
    <property type="project" value="TreeGrafter"/>
</dbReference>
<dbReference type="GO" id="GO:0005783">
    <property type="term" value="C:endoplasmic reticulum"/>
    <property type="evidence" value="ECO:0007669"/>
    <property type="project" value="TreeGrafter"/>
</dbReference>
<dbReference type="Gene3D" id="3.40.50.12780">
    <property type="entry name" value="N-terminal domain of ligase-like"/>
    <property type="match status" value="1"/>
</dbReference>
<feature type="domain" description="AMP-dependent synthetase/ligase" evidence="10">
    <location>
        <begin position="183"/>
        <end position="593"/>
    </location>
</feature>
<evidence type="ECO:0000313" key="11">
    <source>
        <dbReference type="EMBL" id="GFR28813.1"/>
    </source>
</evidence>
<feature type="region of interest" description="Disordered" evidence="8">
    <location>
        <begin position="25"/>
        <end position="65"/>
    </location>
</feature>
<dbReference type="GO" id="GO:0005886">
    <property type="term" value="C:plasma membrane"/>
    <property type="evidence" value="ECO:0007669"/>
    <property type="project" value="TreeGrafter"/>
</dbReference>
<sequence>MFIGVKVLSPEKLIKELYSLKFKEKSKNRGKGKNSSTEQSIKSLPASEETKSSEGTSKLQQDKESSTTMDLKTKIVLNLIKLIIFAYDVVSLPIYFLVMQPWKRWKWNRTIWAKKVRPDDPYSPCVRHVHSLVNPLENIKTMDELFRLAVVRYGSKRCVGTREVLSEADEYLKNGKVFKKVRLGDKYNWLSYIGINEKIETLAKGLLSFGLQPKKQIAIFAETRIEWMLTCQACFRINVPVATLYSTLGEEGIIHGLNETEVNHIITSQELLPKLKKIIKQTPAIRKIVYMENIRPVDTTGFPENVQIISFSDLEKMGTLCDPIEYDPPEPHSTAILMYTSGSTGIPKGVVLSHKNMVTTTSGLLDCIPKLKSDDVYIGYLPLAHAYEISAEAFFFVMGIPIGYSSPYTLTDKSTGIMTGCKGDATVLRPTIMTAVPLMADRIRKGVMEVTRQKSMLAQEFFQFAVYYKQFWYRKGMNTPILNRLIFSKIRNMVGGRVRIMACGGAPLSPDTHDFIRMALDVQVLQAYGMTETAASATLMAMHDYSTGRVGAPLSKCYIKLVDWPEGNYHATDKPYPRGEIVIGGDCVSSGYFKKEELTKEFFKEEDDIRWFLTGDIGELHPDGTFKIIDRKNDLVKLQFGEYISLGKIEAELKTCPLVDNICVIGNGFHDYTMALIVPNLESMKALAKSLGKEDFPLSKLCHDPEIISAFSKAIVKQGQKSKLMRAEIPTKVKLVSEDWQPETGLVTAAFKIRRKYIQQFYKNYIDEMYSEDASTNGTSKST</sequence>
<evidence type="ECO:0000256" key="6">
    <source>
        <dbReference type="ARBA" id="ARBA00026121"/>
    </source>
</evidence>
<dbReference type="InterPro" id="IPR000873">
    <property type="entry name" value="AMP-dep_synth/lig_dom"/>
</dbReference>
<evidence type="ECO:0000313" key="12">
    <source>
        <dbReference type="Proteomes" id="UP000887116"/>
    </source>
</evidence>
<name>A0A8X6HRY2_TRICU</name>
<keyword evidence="4" id="KW-0443">Lipid metabolism</keyword>
<dbReference type="AlphaFoldDB" id="A0A8X6HRY2"/>
<reference evidence="11" key="1">
    <citation type="submission" date="2020-07" db="EMBL/GenBank/DDBJ databases">
        <title>Multicomponent nature underlies the extraordinary mechanical properties of spider dragline silk.</title>
        <authorList>
            <person name="Kono N."/>
            <person name="Nakamura H."/>
            <person name="Mori M."/>
            <person name="Yoshida Y."/>
            <person name="Ohtoshi R."/>
            <person name="Malay A.D."/>
            <person name="Moran D.A.P."/>
            <person name="Tomita M."/>
            <person name="Numata K."/>
            <person name="Arakawa K."/>
        </authorList>
    </citation>
    <scope>NUCLEOTIDE SEQUENCE</scope>
</reference>
<keyword evidence="9" id="KW-0812">Transmembrane</keyword>
<dbReference type="InterPro" id="IPR042099">
    <property type="entry name" value="ANL_N_sf"/>
</dbReference>
<dbReference type="PANTHER" id="PTHR43272">
    <property type="entry name" value="LONG-CHAIN-FATTY-ACID--COA LIGASE"/>
    <property type="match status" value="1"/>
</dbReference>
<keyword evidence="3" id="KW-0547">Nucleotide-binding</keyword>
<keyword evidence="2 11" id="KW-0436">Ligase</keyword>
<dbReference type="EC" id="6.2.1.3" evidence="6"/>
<evidence type="ECO:0000256" key="2">
    <source>
        <dbReference type="ARBA" id="ARBA00022598"/>
    </source>
</evidence>